<dbReference type="PANTHER" id="PTHR30294:SF29">
    <property type="entry name" value="MULTIDRUG ABC TRANSPORTER PERMEASE YBHS-RELATED"/>
    <property type="match status" value="1"/>
</dbReference>
<feature type="transmembrane region" description="Helical" evidence="8">
    <location>
        <begin position="267"/>
        <end position="287"/>
    </location>
</feature>
<dbReference type="PANTHER" id="PTHR30294">
    <property type="entry name" value="MEMBRANE COMPONENT OF ABC TRANSPORTER YHHJ-RELATED"/>
    <property type="match status" value="1"/>
</dbReference>
<organism evidence="10 11">
    <name type="scientific">Sphingobacterium arenae</name>
    <dbReference type="NCBI Taxonomy" id="1280598"/>
    <lineage>
        <taxon>Bacteria</taxon>
        <taxon>Pseudomonadati</taxon>
        <taxon>Bacteroidota</taxon>
        <taxon>Sphingobacteriia</taxon>
        <taxon>Sphingobacteriales</taxon>
        <taxon>Sphingobacteriaceae</taxon>
        <taxon>Sphingobacterium</taxon>
    </lineage>
</organism>
<evidence type="ECO:0000256" key="4">
    <source>
        <dbReference type="ARBA" id="ARBA00022475"/>
    </source>
</evidence>
<dbReference type="Proteomes" id="UP000606494">
    <property type="component" value="Unassembled WGS sequence"/>
</dbReference>
<comment type="caution">
    <text evidence="10">The sequence shown here is derived from an EMBL/GenBank/DDBJ whole genome shotgun (WGS) entry which is preliminary data.</text>
</comment>
<feature type="transmembrane region" description="Helical" evidence="8">
    <location>
        <begin position="299"/>
        <end position="318"/>
    </location>
</feature>
<feature type="transmembrane region" description="Helical" evidence="8">
    <location>
        <begin position="236"/>
        <end position="261"/>
    </location>
</feature>
<evidence type="ECO:0000259" key="9">
    <source>
        <dbReference type="PROSITE" id="PS51012"/>
    </source>
</evidence>
<comment type="subcellular location">
    <subcellularLocation>
        <location evidence="1">Cell membrane</location>
        <topology evidence="1">Multi-pass membrane protein</topology>
    </subcellularLocation>
</comment>
<sequence length="380" mass="43285">MRTLKFLLQKEFKQIFRNKALLPLLFVVPIMQLLILPLAADYEIKNINITIVDHDHSPYSHKLISKITASGYFKLANYVIGFNEAFDDIEKDRADLILEIPQGFERNLIREDGAAGQTDGEQLYVAVNAINGVKANLGSAYLNRIIADYNADVRMEWAQMPRFNLFPTIEITSSNWFNPTMNYRFYMVPGILALLVTMIGAYMCALNIVKEKEVGTIEQINVTPIKKYQFILGKLLPFWFIGIVVFTMGLFGVGWLVYGIIPLGNLFLLYAYLGVYLIAVLGLGLLISTYTETQQQAMSIAFFFMMVFILMSGLFTPIDGMPKWAYVITQFSPVTYFIEVMRMIVLKGSEFANIKTHFLIMVVFAVVLNGWAIYNYKKTS</sequence>
<evidence type="ECO:0000313" key="10">
    <source>
        <dbReference type="EMBL" id="MBD1423958.1"/>
    </source>
</evidence>
<dbReference type="RefSeq" id="WP_190307150.1">
    <property type="nucleotide sequence ID" value="NZ_JACNYK010000001.1"/>
</dbReference>
<keyword evidence="11" id="KW-1185">Reference proteome</keyword>
<evidence type="ECO:0000256" key="3">
    <source>
        <dbReference type="ARBA" id="ARBA00022448"/>
    </source>
</evidence>
<feature type="domain" description="ABC transmembrane type-2" evidence="9">
    <location>
        <begin position="153"/>
        <end position="379"/>
    </location>
</feature>
<evidence type="ECO:0000256" key="6">
    <source>
        <dbReference type="ARBA" id="ARBA00022989"/>
    </source>
</evidence>
<keyword evidence="5 8" id="KW-0812">Transmembrane</keyword>
<keyword evidence="6 8" id="KW-1133">Transmembrane helix</keyword>
<proteinExistence type="inferred from homology"/>
<gene>
    <name evidence="10" type="ORF">H8B17_00060</name>
</gene>
<dbReference type="Gene3D" id="3.40.1710.10">
    <property type="entry name" value="abc type-2 transporter like domain"/>
    <property type="match status" value="1"/>
</dbReference>
<evidence type="ECO:0000256" key="7">
    <source>
        <dbReference type="ARBA" id="ARBA00023136"/>
    </source>
</evidence>
<evidence type="ECO:0000256" key="8">
    <source>
        <dbReference type="SAM" id="Phobius"/>
    </source>
</evidence>
<evidence type="ECO:0000256" key="1">
    <source>
        <dbReference type="ARBA" id="ARBA00004651"/>
    </source>
</evidence>
<dbReference type="InterPro" id="IPR013525">
    <property type="entry name" value="ABC2_TM"/>
</dbReference>
<name>A0ABR7XY50_9SPHI</name>
<feature type="transmembrane region" description="Helical" evidence="8">
    <location>
        <begin position="324"/>
        <end position="345"/>
    </location>
</feature>
<reference evidence="10 11" key="1">
    <citation type="submission" date="2020-08" db="EMBL/GenBank/DDBJ databases">
        <title>Sphingobacterium sp. DN00404 isolated from aquaculture water.</title>
        <authorList>
            <person name="Zhang M."/>
        </authorList>
    </citation>
    <scope>NUCLEOTIDE SEQUENCE [LARGE SCALE GENOMIC DNA]</scope>
    <source>
        <strain evidence="10 11">KCTC 32294</strain>
    </source>
</reference>
<feature type="transmembrane region" description="Helical" evidence="8">
    <location>
        <begin position="357"/>
        <end position="374"/>
    </location>
</feature>
<keyword evidence="3" id="KW-0813">Transport</keyword>
<dbReference type="InterPro" id="IPR047817">
    <property type="entry name" value="ABC2_TM_bact-type"/>
</dbReference>
<dbReference type="PROSITE" id="PS51012">
    <property type="entry name" value="ABC_TM2"/>
    <property type="match status" value="1"/>
</dbReference>
<evidence type="ECO:0000313" key="11">
    <source>
        <dbReference type="Proteomes" id="UP000606494"/>
    </source>
</evidence>
<evidence type="ECO:0000256" key="2">
    <source>
        <dbReference type="ARBA" id="ARBA00007783"/>
    </source>
</evidence>
<keyword evidence="7 8" id="KW-0472">Membrane</keyword>
<dbReference type="EMBL" id="JACNYK010000001">
    <property type="protein sequence ID" value="MBD1423958.1"/>
    <property type="molecule type" value="Genomic_DNA"/>
</dbReference>
<comment type="similarity">
    <text evidence="2">Belongs to the ABC-2 integral membrane protein family.</text>
</comment>
<feature type="transmembrane region" description="Helical" evidence="8">
    <location>
        <begin position="185"/>
        <end position="209"/>
    </location>
</feature>
<dbReference type="Pfam" id="PF12698">
    <property type="entry name" value="ABC2_membrane_3"/>
    <property type="match status" value="1"/>
</dbReference>
<dbReference type="InterPro" id="IPR051449">
    <property type="entry name" value="ABC-2_transporter_component"/>
</dbReference>
<accession>A0ABR7XY50</accession>
<evidence type="ECO:0000256" key="5">
    <source>
        <dbReference type="ARBA" id="ARBA00022692"/>
    </source>
</evidence>
<feature type="transmembrane region" description="Helical" evidence="8">
    <location>
        <begin position="21"/>
        <end position="40"/>
    </location>
</feature>
<keyword evidence="4" id="KW-1003">Cell membrane</keyword>
<protein>
    <submittedName>
        <fullName evidence="10">ABC transporter permease</fullName>
    </submittedName>
</protein>